<keyword evidence="6" id="KW-0408">Iron</keyword>
<dbReference type="Proteomes" id="UP000622707">
    <property type="component" value="Unassembled WGS sequence"/>
</dbReference>
<dbReference type="Gene3D" id="3.30.70.2190">
    <property type="match status" value="1"/>
</dbReference>
<evidence type="ECO:0000256" key="2">
    <source>
        <dbReference type="ARBA" id="ARBA00022630"/>
    </source>
</evidence>
<dbReference type="PANTHER" id="PTHR11748">
    <property type="entry name" value="D-LACTATE DEHYDROGENASE"/>
    <property type="match status" value="1"/>
</dbReference>
<feature type="domain" description="FAD-binding PCMH-type" evidence="8">
    <location>
        <begin position="61"/>
        <end position="289"/>
    </location>
</feature>
<keyword evidence="4" id="KW-0274">FAD</keyword>
<dbReference type="SUPFAM" id="SSF56176">
    <property type="entry name" value="FAD-binding/transporter-associated domain-like"/>
    <property type="match status" value="1"/>
</dbReference>
<reference evidence="9 10" key="1">
    <citation type="journal article" date="2017" name="Int. J. Syst. Evol. Microbiol.">
        <title>Ramlibacter alkalitolerans sp. nov., alkali-tolerant bacterium isolated from soil of ginseng.</title>
        <authorList>
            <person name="Lee D.H."/>
            <person name="Cha C.J."/>
        </authorList>
    </citation>
    <scope>NUCLEOTIDE SEQUENCE [LARGE SCALE GENOMIC DNA]</scope>
    <source>
        <strain evidence="9 10">KACC 19305</strain>
    </source>
</reference>
<dbReference type="SUPFAM" id="SSF55103">
    <property type="entry name" value="FAD-linked oxidases, C-terminal domain"/>
    <property type="match status" value="1"/>
</dbReference>
<dbReference type="PANTHER" id="PTHR11748:SF119">
    <property type="entry name" value="D-2-HYDROXYGLUTARATE DEHYDROGENASE"/>
    <property type="match status" value="1"/>
</dbReference>
<organism evidence="9 10">
    <name type="scientific">Ramlibacter alkalitolerans</name>
    <dbReference type="NCBI Taxonomy" id="2039631"/>
    <lineage>
        <taxon>Bacteria</taxon>
        <taxon>Pseudomonadati</taxon>
        <taxon>Pseudomonadota</taxon>
        <taxon>Betaproteobacteria</taxon>
        <taxon>Burkholderiales</taxon>
        <taxon>Comamonadaceae</taxon>
        <taxon>Ramlibacter</taxon>
    </lineage>
</organism>
<dbReference type="InterPro" id="IPR004113">
    <property type="entry name" value="FAD-bd_oxidored_4_C"/>
</dbReference>
<dbReference type="Pfam" id="PF01565">
    <property type="entry name" value="FAD_binding_4"/>
    <property type="match status" value="1"/>
</dbReference>
<evidence type="ECO:0000259" key="8">
    <source>
        <dbReference type="PROSITE" id="PS51387"/>
    </source>
</evidence>
<dbReference type="InterPro" id="IPR004017">
    <property type="entry name" value="Cys_rich_dom"/>
</dbReference>
<evidence type="ECO:0000256" key="5">
    <source>
        <dbReference type="ARBA" id="ARBA00023002"/>
    </source>
</evidence>
<dbReference type="Gene3D" id="3.30.465.10">
    <property type="match status" value="1"/>
</dbReference>
<evidence type="ECO:0000313" key="10">
    <source>
        <dbReference type="Proteomes" id="UP000622707"/>
    </source>
</evidence>
<dbReference type="SUPFAM" id="SSF46548">
    <property type="entry name" value="alpha-helical ferredoxin"/>
    <property type="match status" value="1"/>
</dbReference>
<evidence type="ECO:0000256" key="7">
    <source>
        <dbReference type="ARBA" id="ARBA00023014"/>
    </source>
</evidence>
<name>A0ABS1JWE9_9BURK</name>
<proteinExistence type="predicted"/>
<dbReference type="Pfam" id="PF02754">
    <property type="entry name" value="CCG"/>
    <property type="match status" value="1"/>
</dbReference>
<dbReference type="InterPro" id="IPR016166">
    <property type="entry name" value="FAD-bd_PCMH"/>
</dbReference>
<dbReference type="PROSITE" id="PS00198">
    <property type="entry name" value="4FE4S_FER_1"/>
    <property type="match status" value="1"/>
</dbReference>
<keyword evidence="10" id="KW-1185">Reference proteome</keyword>
<evidence type="ECO:0000256" key="3">
    <source>
        <dbReference type="ARBA" id="ARBA00022723"/>
    </source>
</evidence>
<dbReference type="PROSITE" id="PS51387">
    <property type="entry name" value="FAD_PCMH"/>
    <property type="match status" value="1"/>
</dbReference>
<comment type="caution">
    <text evidence="9">The sequence shown here is derived from an EMBL/GenBank/DDBJ whole genome shotgun (WGS) entry which is preliminary data.</text>
</comment>
<evidence type="ECO:0000256" key="6">
    <source>
        <dbReference type="ARBA" id="ARBA00023004"/>
    </source>
</evidence>
<protein>
    <submittedName>
        <fullName evidence="9">FAD-binding protein</fullName>
    </submittedName>
</protein>
<evidence type="ECO:0000256" key="4">
    <source>
        <dbReference type="ARBA" id="ARBA00022827"/>
    </source>
</evidence>
<evidence type="ECO:0000313" key="9">
    <source>
        <dbReference type="EMBL" id="MBL0428532.1"/>
    </source>
</evidence>
<dbReference type="RefSeq" id="WP_201693175.1">
    <property type="nucleotide sequence ID" value="NZ_JAEQND010000019.1"/>
</dbReference>
<dbReference type="InterPro" id="IPR006094">
    <property type="entry name" value="Oxid_FAD_bind_N"/>
</dbReference>
<dbReference type="Pfam" id="PF02913">
    <property type="entry name" value="FAD-oxidase_C"/>
    <property type="match status" value="1"/>
</dbReference>
<dbReference type="InterPro" id="IPR017896">
    <property type="entry name" value="4Fe4S_Fe-S-bd"/>
</dbReference>
<keyword evidence="7" id="KW-0411">Iron-sulfur</keyword>
<keyword evidence="3" id="KW-0479">Metal-binding</keyword>
<evidence type="ECO:0000256" key="1">
    <source>
        <dbReference type="ARBA" id="ARBA00001974"/>
    </source>
</evidence>
<gene>
    <name evidence="9" type="ORF">JI746_25730</name>
</gene>
<dbReference type="Gene3D" id="3.30.70.2740">
    <property type="match status" value="1"/>
</dbReference>
<dbReference type="Pfam" id="PF13183">
    <property type="entry name" value="Fer4_8"/>
    <property type="match status" value="1"/>
</dbReference>
<dbReference type="InterPro" id="IPR017900">
    <property type="entry name" value="4Fe4S_Fe_S_CS"/>
</dbReference>
<dbReference type="InterPro" id="IPR016164">
    <property type="entry name" value="FAD-linked_Oxase-like_C"/>
</dbReference>
<comment type="cofactor">
    <cofactor evidence="1">
        <name>FAD</name>
        <dbReference type="ChEBI" id="CHEBI:57692"/>
    </cofactor>
</comment>
<sequence length="1021" mass="110268">MNAPLPITVAREAEGAAYDTVSRASNEVAGRLAQRLAAETQGEVLFSPGDRGRYATDASIYQVMPVGVFVPKSAEDARLALDICRDLKVPVVPRGGGTSQCGQTVGAGLVIDFSKHVRKVLEVDTANRTATVEPGIVLDHLNAHLKKTGLWYPVDVSTAAQATLGGMAGNNSCGSRSIAYGNMVHNVLGAQAWTSDGLLHTFGRFEEASGAVRGYGERVRELALSLAPEIDAHWPKVLRRVAGYNLDVFHNQNEKPYTKDGSVNLAHLLVGSEGTLALTRSLKLQLTDLPKHKVLGVVNFPTFYNAMDSAQHIVKLGADGTLTAVELVDRTMIELSLQNPAFAPTVRTALIGQPDAVLLVEFAGADRTALLRKLAELEELMGDLGLPRSVVLMPDEAPQKALWEVRKAGLNIMMSLKGDGKPVSFIEDCAVPLVHLAEYTDELTQVFRKHGTKGTWYAHASVGTLHVRPILDMRREGAVRMRAIAEEASALVRKYKGAYSGEHGDGLCRGEWIRWQFGPQIDAAFGEIKRMFDPIGLLSPKRIIDPPRMDDTRLMRFPPTYQVIPLQPALDWTPWDVQNDPATEKTTAPGTGGDPAKGFAKAVEMCNNNGHCRKFDAGTMCPSYRVTRDEQHLTRGRANTLRLALSGQLGADGLASEEVREALDLCVSCKGCKRDCPTGVDMARMKIEFLAADRRKNGYSLKDKVIGRLPDYAATASRFAGLMNLRNRVPLLAKLGEKLLGISARRSLPEWESCHFFQSGVPGASRAEVLAASKPVVLFVDTFNAFFESANAKAAFHVLCAAGYTVHIASKEKPDGKHLCCGRTYLASGMVDEAKAKAAEVLEALHPLAAKGIPVVGLEPSCLLSLRDEHTAMGFGEPAKVLAKQALLLEEFLAREAAAGRLEELRGKLKPLGKPVLVHGHCHQKAFGAISPVLDVLKLVPGAQPQLIESSCCGMAGSFGYEASHMDVSMQMAELSLLPAVRNAPDAIIVADGTSCRHQIHDGAQRQALHAAVVLEMALRA</sequence>
<dbReference type="EMBL" id="JAEQND010000019">
    <property type="protein sequence ID" value="MBL0428532.1"/>
    <property type="molecule type" value="Genomic_DNA"/>
</dbReference>
<accession>A0ABS1JWE9</accession>
<keyword evidence="5" id="KW-0560">Oxidoreductase</keyword>
<dbReference type="InterPro" id="IPR016169">
    <property type="entry name" value="FAD-bd_PCMH_sub2"/>
</dbReference>
<keyword evidence="2" id="KW-0285">Flavoprotein</keyword>
<dbReference type="InterPro" id="IPR036318">
    <property type="entry name" value="FAD-bd_PCMH-like_sf"/>
</dbReference>